<reference evidence="1" key="1">
    <citation type="submission" date="2013-08" db="EMBL/GenBank/DDBJ databases">
        <authorList>
            <person name="Mendez C."/>
            <person name="Richter M."/>
            <person name="Ferrer M."/>
            <person name="Sanchez J."/>
        </authorList>
    </citation>
    <scope>NUCLEOTIDE SEQUENCE</scope>
</reference>
<dbReference type="InterPro" id="IPR035959">
    <property type="entry name" value="RutC-like_sf"/>
</dbReference>
<proteinExistence type="predicted"/>
<name>T0Y070_9ZZZZ</name>
<comment type="caution">
    <text evidence="1">The sequence shown here is derived from an EMBL/GenBank/DDBJ whole genome shotgun (WGS) entry which is preliminary data.</text>
</comment>
<dbReference type="SUPFAM" id="SSF55298">
    <property type="entry name" value="YjgF-like"/>
    <property type="match status" value="1"/>
</dbReference>
<organism evidence="1">
    <name type="scientific">mine drainage metagenome</name>
    <dbReference type="NCBI Taxonomy" id="410659"/>
    <lineage>
        <taxon>unclassified sequences</taxon>
        <taxon>metagenomes</taxon>
        <taxon>ecological metagenomes</taxon>
    </lineage>
</organism>
<dbReference type="Gene3D" id="3.30.1330.40">
    <property type="entry name" value="RutC-like"/>
    <property type="match status" value="1"/>
</dbReference>
<reference evidence="1" key="2">
    <citation type="journal article" date="2014" name="ISME J.">
        <title>Microbial stratification in low pH oxic and suboxic macroscopic growths along an acid mine drainage.</title>
        <authorList>
            <person name="Mendez-Garcia C."/>
            <person name="Mesa V."/>
            <person name="Sprenger R.R."/>
            <person name="Richter M."/>
            <person name="Diez M.S."/>
            <person name="Solano J."/>
            <person name="Bargiela R."/>
            <person name="Golyshina O.V."/>
            <person name="Manteca A."/>
            <person name="Ramos J.L."/>
            <person name="Gallego J.R."/>
            <person name="Llorente I."/>
            <person name="Martins Dos Santos V.A."/>
            <person name="Jensen O.N."/>
            <person name="Pelaez A.I."/>
            <person name="Sanchez J."/>
            <person name="Ferrer M."/>
        </authorList>
    </citation>
    <scope>NUCLEOTIDE SEQUENCE</scope>
</reference>
<dbReference type="AlphaFoldDB" id="T0Y070"/>
<evidence type="ECO:0000313" key="1">
    <source>
        <dbReference type="EMBL" id="EQD26413.1"/>
    </source>
</evidence>
<gene>
    <name evidence="1" type="ORF">B1B_19584</name>
</gene>
<protein>
    <submittedName>
        <fullName evidence="1">Endoribonuclease L-PSP, YjgF</fullName>
    </submittedName>
</protein>
<sequence length="41" mass="4305">MARRTISSGAPWERTVGYSRAVRVGRHVFVAGTTAVGADGT</sequence>
<accession>T0Y070</accession>
<dbReference type="EMBL" id="AUZY01013158">
    <property type="protein sequence ID" value="EQD26413.1"/>
    <property type="molecule type" value="Genomic_DNA"/>
</dbReference>
<feature type="non-terminal residue" evidence="1">
    <location>
        <position position="41"/>
    </location>
</feature>